<protein>
    <submittedName>
        <fullName evidence="1">Leucine rich repeat protein bspa family</fullName>
    </submittedName>
</protein>
<evidence type="ECO:0000313" key="2">
    <source>
        <dbReference type="Proteomes" id="UP000078387"/>
    </source>
</evidence>
<dbReference type="PANTHER" id="PTHR45661:SF3">
    <property type="entry name" value="IG-LIKE DOMAIN-CONTAINING PROTEIN"/>
    <property type="match status" value="1"/>
</dbReference>
<dbReference type="PANTHER" id="PTHR45661">
    <property type="entry name" value="SURFACE ANTIGEN"/>
    <property type="match status" value="1"/>
</dbReference>
<gene>
    <name evidence="1" type="ORF">CL6EHI_151330</name>
</gene>
<dbReference type="VEuPathDB" id="AmoebaDB:EHI7A_032900"/>
<reference evidence="1 2" key="1">
    <citation type="submission" date="2016-05" db="EMBL/GenBank/DDBJ databases">
        <title>First whole genome sequencing of Entamoeba histolytica HM1:IMSS-clone-6.</title>
        <authorList>
            <person name="Mukherjee Avik.K."/>
            <person name="Izumyama S."/>
            <person name="Nakada-Tsukui K."/>
            <person name="Nozaki T."/>
        </authorList>
    </citation>
    <scope>NUCLEOTIDE SEQUENCE [LARGE SCALE GENOMIC DNA]</scope>
    <source>
        <strain evidence="1 2">HM1:IMSS clone 6</strain>
    </source>
</reference>
<dbReference type="InterPro" id="IPR053139">
    <property type="entry name" value="Surface_bspA-like"/>
</dbReference>
<name>A0A5K1UJA3_ENTHI</name>
<dbReference type="InterPro" id="IPR026906">
    <property type="entry name" value="LRR_5"/>
</dbReference>
<dbReference type="InterPro" id="IPR032675">
    <property type="entry name" value="LRR_dom_sf"/>
</dbReference>
<comment type="caution">
    <text evidence="1">The sequence shown here is derived from an EMBL/GenBank/DDBJ whole genome shotgun (WGS) entry which is preliminary data.</text>
</comment>
<evidence type="ECO:0000313" key="1">
    <source>
        <dbReference type="EMBL" id="GAT91380.1"/>
    </source>
</evidence>
<dbReference type="Proteomes" id="UP000078387">
    <property type="component" value="Unassembled WGS sequence"/>
</dbReference>
<dbReference type="EMBL" id="BDEQ01000001">
    <property type="protein sequence ID" value="GAT91380.1"/>
    <property type="molecule type" value="Genomic_DNA"/>
</dbReference>
<dbReference type="OMA" id="SEAFNRC"/>
<proteinExistence type="predicted"/>
<dbReference type="VEuPathDB" id="AmoebaDB:EHI5A_061310"/>
<dbReference type="AlphaFoldDB" id="A0A5K1UJA3"/>
<dbReference type="VEuPathDB" id="AmoebaDB:KM1_071430"/>
<dbReference type="SUPFAM" id="SSF52058">
    <property type="entry name" value="L domain-like"/>
    <property type="match status" value="4"/>
</dbReference>
<dbReference type="Gene3D" id="3.80.10.10">
    <property type="entry name" value="Ribonuclease Inhibitor"/>
    <property type="match status" value="8"/>
</dbReference>
<dbReference type="Pfam" id="PF13306">
    <property type="entry name" value="LRR_5"/>
    <property type="match status" value="6"/>
</dbReference>
<dbReference type="VEuPathDB" id="AmoebaDB:EHI8A_030440"/>
<sequence length="1105" mass="124555">MNKKLDGYSLMIISKYFITKDDYKNVVMVCKKFKDTIDKFHYNPIPVYDLNFFRNIETQFLYYPFEEKIQSNHLLYRIKYYVPYYYYLENKKNWIQCDNVMYTKKDFITFGSSIPKEVKKIGKECFSEIDTVERIQIPNTVIELQRSCFKSCSSLKTIILSSNIKSIPFCSFANCQSLKEIVLPESVTMIGAGCFYACQHLEKIRLPYNLSKIGNQAFCYCTSLQSIIIPSNINQIPLKCFSYCFGLSTFVNLGNLIEIGSSAFESCTGLRTIDLPNSLKFVGGGAFLNCSSLTRLIIPRGVVNISINSFKGCSAITEFDVPRDPNGDYPFEISTSELPLLLNHGISPVNVKVSEPNDSTKLHIPLTPSILGKQCFSGNTKLESYWVPSSVIHLDEECFSDCSQLTSIYFPNSVTVISPFTFSNCVNLKKVVLPKYSINTIQRGCFFNCSKLVSIDIPYSVTKIYEHAFDSCSSLKKINIPPSVSKIKSEAFNKCTSLSEIIIPSSVTQIAPNCFNGCISIKNIDIQLDNEGFYPFDVSNDEFILLSRIGIKIKCIIMNTIPNNDLSSFNTFANNRISLKAGPNMFTNTFLKEIVLPPCFISLSSMCFDSCRATKIVIPSTVTSIGENCFSKCTNLVSISLPNECKYGPYIFKKVKSLTSVTINGPFTGIVSIEEAYYLQRCGVCCTNVSLTTKDYKNNILLTPNITGLDAKLEENTQIIIPSYIKRIGIGCFGENRINKSFIFPSTIKEIGNELFESCYELEHVDCSSLKSIPKFCFFNNRKLSSVVLSTQLEKIMSGAFYQCCSLTSITIPSSVTKMGHFIFYQCQSLKEVIFEKNSKLKSTGQCLFYKCYHLTKIVLPEVSCIDNLSIFKTVSLKEIEIPSTVTRLGVDAFKRSGQLSKITLHEGLKVIDKECFMYCSSLESIKIPNSVTALFGGVFCSCCKLTSVTLPSNLQIIETNCFEGCCHLTQLVINEQPIYEYNYPISFTQANYFEIGFIQCTHIIYTENDRIIYGKDIPQNIQELGDNCFREVNIDRISLPSSITKIGAFCFKDCFGLVEFESLAEHIIIGDYAFDSCVSLRQLKLPKNVMYGENVMYRCSSLNK</sequence>
<accession>A0A5K1UJA3</accession>
<organism evidence="1 2">
    <name type="scientific">Entamoeba histolytica</name>
    <dbReference type="NCBI Taxonomy" id="5759"/>
    <lineage>
        <taxon>Eukaryota</taxon>
        <taxon>Amoebozoa</taxon>
        <taxon>Evosea</taxon>
        <taxon>Archamoebae</taxon>
        <taxon>Mastigamoebida</taxon>
        <taxon>Entamoebidae</taxon>
        <taxon>Entamoeba</taxon>
    </lineage>
</organism>
<dbReference type="VEuPathDB" id="AmoebaDB:EHI_151330"/>